<keyword evidence="6 10" id="KW-1133">Transmembrane helix</keyword>
<reference evidence="12" key="1">
    <citation type="journal article" date="2023" name="Genome Biol. Evol.">
        <title>First Whole Genome Sequence and Flow Cytometry Genome Size Data for the Lichen-Forming Fungus Ramalina farinacea (Ascomycota).</title>
        <authorList>
            <person name="Llewellyn T."/>
            <person name="Mian S."/>
            <person name="Hill R."/>
            <person name="Leitch I.J."/>
            <person name="Gaya E."/>
        </authorList>
    </citation>
    <scope>NUCLEOTIDE SEQUENCE</scope>
    <source>
        <strain evidence="12">LIQ254RAFAR</strain>
    </source>
</reference>
<comment type="function">
    <text evidence="1">Cytochrome c oxidase subunit which plays a role in assembly of respiratory supercomplexes.</text>
</comment>
<dbReference type="PROSITE" id="PS51503">
    <property type="entry name" value="HIG1"/>
    <property type="match status" value="1"/>
</dbReference>
<comment type="subcellular location">
    <subcellularLocation>
        <location evidence="2">Mitochondrion membrane</location>
    </subcellularLocation>
</comment>
<keyword evidence="8 10" id="KW-0472">Membrane</keyword>
<evidence type="ECO:0000256" key="7">
    <source>
        <dbReference type="ARBA" id="ARBA00023128"/>
    </source>
</evidence>
<evidence type="ECO:0000313" key="12">
    <source>
        <dbReference type="EMBL" id="MDI1491085.1"/>
    </source>
</evidence>
<evidence type="ECO:0000256" key="10">
    <source>
        <dbReference type="SAM" id="Phobius"/>
    </source>
</evidence>
<evidence type="ECO:0000256" key="4">
    <source>
        <dbReference type="ARBA" id="ARBA00011565"/>
    </source>
</evidence>
<dbReference type="Pfam" id="PF04588">
    <property type="entry name" value="HIG_1_N"/>
    <property type="match status" value="1"/>
</dbReference>
<keyword evidence="13" id="KW-1185">Reference proteome</keyword>
<dbReference type="Gene3D" id="6.10.140.1320">
    <property type="match status" value="1"/>
</dbReference>
<comment type="similarity">
    <text evidence="3">Belongs to the RCF1 family.</text>
</comment>
<dbReference type="Proteomes" id="UP001161017">
    <property type="component" value="Unassembled WGS sequence"/>
</dbReference>
<keyword evidence="5 10" id="KW-0812">Transmembrane</keyword>
<dbReference type="InterPro" id="IPR007667">
    <property type="entry name" value="Hypoxia_induced_domain"/>
</dbReference>
<feature type="region of interest" description="Disordered" evidence="9">
    <location>
        <begin position="129"/>
        <end position="169"/>
    </location>
</feature>
<evidence type="ECO:0000256" key="8">
    <source>
        <dbReference type="ARBA" id="ARBA00023136"/>
    </source>
</evidence>
<evidence type="ECO:0000259" key="11">
    <source>
        <dbReference type="PROSITE" id="PS51503"/>
    </source>
</evidence>
<dbReference type="GO" id="GO:0097250">
    <property type="term" value="P:mitochondrial respirasome assembly"/>
    <property type="evidence" value="ECO:0007669"/>
    <property type="project" value="TreeGrafter"/>
</dbReference>
<dbReference type="InterPro" id="IPR050355">
    <property type="entry name" value="RCF1"/>
</dbReference>
<feature type="transmembrane region" description="Helical" evidence="10">
    <location>
        <begin position="68"/>
        <end position="86"/>
    </location>
</feature>
<evidence type="ECO:0000256" key="2">
    <source>
        <dbReference type="ARBA" id="ARBA00004325"/>
    </source>
</evidence>
<evidence type="ECO:0000256" key="9">
    <source>
        <dbReference type="SAM" id="MobiDB-lite"/>
    </source>
</evidence>
<evidence type="ECO:0000256" key="1">
    <source>
        <dbReference type="ARBA" id="ARBA00002584"/>
    </source>
</evidence>
<keyword evidence="7" id="KW-0496">Mitochondrion</keyword>
<comment type="caution">
    <text evidence="12">The sequence shown here is derived from an EMBL/GenBank/DDBJ whole genome shotgun (WGS) entry which is preliminary data.</text>
</comment>
<evidence type="ECO:0000256" key="3">
    <source>
        <dbReference type="ARBA" id="ARBA00009366"/>
    </source>
</evidence>
<dbReference type="GO" id="GO:0031966">
    <property type="term" value="C:mitochondrial membrane"/>
    <property type="evidence" value="ECO:0007669"/>
    <property type="project" value="UniProtKB-SubCell"/>
</dbReference>
<feature type="domain" description="HIG1" evidence="11">
    <location>
        <begin position="4"/>
        <end position="95"/>
    </location>
</feature>
<name>A0AA43TYK9_9LECA</name>
<dbReference type="PANTHER" id="PTHR12297">
    <property type="entry name" value="HYPOXIA-INDUCBILE GENE 1 HIG1 -RELATED"/>
    <property type="match status" value="1"/>
</dbReference>
<dbReference type="AlphaFoldDB" id="A0AA43TYK9"/>
<dbReference type="PANTHER" id="PTHR12297:SF3">
    <property type="entry name" value="HIG1 DOMAIN FAMILY MEMBER 1A"/>
    <property type="match status" value="1"/>
</dbReference>
<proteinExistence type="inferred from homology"/>
<evidence type="ECO:0000313" key="13">
    <source>
        <dbReference type="Proteomes" id="UP001161017"/>
    </source>
</evidence>
<comment type="subunit">
    <text evidence="4">Associates with the respiratory chain complex III/complex IV supercomplex.</text>
</comment>
<sequence>MSETPLPSSMDSDFFNENRWEKFTRRIKEEPLVPFGVGLTCWAFYNAARSIRSGNSTRTNRMFRFRLYAQSFTIVAMLGGSFYYNADRLKRNEYVKLKKKREAQEKKRRGVIEAIRLQANAAKAKEEKMQQIEADTQGGTLPVGPPPMSDEERAAAQPQSTSLLGETEQGGIFGIGHLKTFWKSRRPKQSDDDESSR</sequence>
<accession>A0AA43TYK9</accession>
<evidence type="ECO:0000256" key="6">
    <source>
        <dbReference type="ARBA" id="ARBA00022989"/>
    </source>
</evidence>
<evidence type="ECO:0000256" key="5">
    <source>
        <dbReference type="ARBA" id="ARBA00022692"/>
    </source>
</evidence>
<dbReference type="EMBL" id="JAPUFD010000013">
    <property type="protein sequence ID" value="MDI1491085.1"/>
    <property type="molecule type" value="Genomic_DNA"/>
</dbReference>
<gene>
    <name evidence="12" type="primary">RCF1</name>
    <name evidence="12" type="ORF">OHK93_002291</name>
</gene>
<organism evidence="12 13">
    <name type="scientific">Ramalina farinacea</name>
    <dbReference type="NCBI Taxonomy" id="258253"/>
    <lineage>
        <taxon>Eukaryota</taxon>
        <taxon>Fungi</taxon>
        <taxon>Dikarya</taxon>
        <taxon>Ascomycota</taxon>
        <taxon>Pezizomycotina</taxon>
        <taxon>Lecanoromycetes</taxon>
        <taxon>OSLEUM clade</taxon>
        <taxon>Lecanoromycetidae</taxon>
        <taxon>Lecanorales</taxon>
        <taxon>Lecanorineae</taxon>
        <taxon>Ramalinaceae</taxon>
        <taxon>Ramalina</taxon>
    </lineage>
</organism>
<protein>
    <submittedName>
        <fullName evidence="12">Respiratory supercomplex factor 1, mitochondrial</fullName>
    </submittedName>
</protein>